<evidence type="ECO:0000256" key="1">
    <source>
        <dbReference type="SAM" id="MobiDB-lite"/>
    </source>
</evidence>
<feature type="region of interest" description="Disordered" evidence="1">
    <location>
        <begin position="19"/>
        <end position="44"/>
    </location>
</feature>
<organism evidence="2 3">
    <name type="scientific">Pararge aegeria aegeria</name>
    <dbReference type="NCBI Taxonomy" id="348720"/>
    <lineage>
        <taxon>Eukaryota</taxon>
        <taxon>Metazoa</taxon>
        <taxon>Ecdysozoa</taxon>
        <taxon>Arthropoda</taxon>
        <taxon>Hexapoda</taxon>
        <taxon>Insecta</taxon>
        <taxon>Pterygota</taxon>
        <taxon>Neoptera</taxon>
        <taxon>Endopterygota</taxon>
        <taxon>Lepidoptera</taxon>
        <taxon>Glossata</taxon>
        <taxon>Ditrysia</taxon>
        <taxon>Papilionoidea</taxon>
        <taxon>Nymphalidae</taxon>
        <taxon>Satyrinae</taxon>
        <taxon>Satyrini</taxon>
        <taxon>Parargina</taxon>
        <taxon>Pararge</taxon>
    </lineage>
</organism>
<comment type="caution">
    <text evidence="2">The sequence shown here is derived from an EMBL/GenBank/DDBJ whole genome shotgun (WGS) entry which is preliminary data.</text>
</comment>
<sequence length="84" mass="9410">MAPHMMALAVCRLQRRAVPPLPSPHNASEPTESPDDLPLPPPEVSLYSDQQVILDESGPLLEWVQKTIQLFGYELNTSYPLPKF</sequence>
<accession>A0A8S4QQ07</accession>
<gene>
    <name evidence="2" type="primary">jg19507</name>
    <name evidence="2" type="ORF">PAEG_LOCUS2745</name>
</gene>
<dbReference type="Proteomes" id="UP000838756">
    <property type="component" value="Unassembled WGS sequence"/>
</dbReference>
<protein>
    <submittedName>
        <fullName evidence="2">Jg19507 protein</fullName>
    </submittedName>
</protein>
<proteinExistence type="predicted"/>
<dbReference type="AlphaFoldDB" id="A0A8S4QQ07"/>
<dbReference type="EMBL" id="CAKXAJ010008565">
    <property type="protein sequence ID" value="CAH2210888.1"/>
    <property type="molecule type" value="Genomic_DNA"/>
</dbReference>
<reference evidence="2" key="1">
    <citation type="submission" date="2022-03" db="EMBL/GenBank/DDBJ databases">
        <authorList>
            <person name="Lindestad O."/>
        </authorList>
    </citation>
    <scope>NUCLEOTIDE SEQUENCE</scope>
</reference>
<name>A0A8S4QQ07_9NEOP</name>
<evidence type="ECO:0000313" key="3">
    <source>
        <dbReference type="Proteomes" id="UP000838756"/>
    </source>
</evidence>
<feature type="non-terminal residue" evidence="2">
    <location>
        <position position="1"/>
    </location>
</feature>
<evidence type="ECO:0000313" key="2">
    <source>
        <dbReference type="EMBL" id="CAH2210888.1"/>
    </source>
</evidence>
<keyword evidence="3" id="KW-1185">Reference proteome</keyword>